<dbReference type="GO" id="GO:0004594">
    <property type="term" value="F:pantothenate kinase activity"/>
    <property type="evidence" value="ECO:0007669"/>
    <property type="project" value="UniProtKB-UniRule"/>
</dbReference>
<dbReference type="GO" id="GO:0015937">
    <property type="term" value="P:coenzyme A biosynthetic process"/>
    <property type="evidence" value="ECO:0007669"/>
    <property type="project" value="UniProtKB-UniRule"/>
</dbReference>
<name>A0A937KEQ0_9BACT</name>
<feature type="active site" description="Proton acceptor" evidence="16">
    <location>
        <position position="104"/>
    </location>
</feature>
<dbReference type="EMBL" id="JAEUGD010000043">
    <property type="protein sequence ID" value="MBL6447393.1"/>
    <property type="molecule type" value="Genomic_DNA"/>
</dbReference>
<dbReference type="SUPFAM" id="SSF53067">
    <property type="entry name" value="Actin-like ATPase domain"/>
    <property type="match status" value="2"/>
</dbReference>
<gene>
    <name evidence="16" type="primary">coaX</name>
    <name evidence="17" type="ORF">JMN32_13825</name>
</gene>
<evidence type="ECO:0000256" key="11">
    <source>
        <dbReference type="ARBA" id="ARBA00022840"/>
    </source>
</evidence>
<comment type="similarity">
    <text evidence="14 16">Belongs to the type III pantothenate kinase family.</text>
</comment>
<keyword evidence="13 16" id="KW-0173">Coenzyme A biosynthesis</keyword>
<keyword evidence="16" id="KW-0479">Metal-binding</keyword>
<dbReference type="GO" id="GO:0046872">
    <property type="term" value="F:metal ion binding"/>
    <property type="evidence" value="ECO:0007669"/>
    <property type="project" value="UniProtKB-KW"/>
</dbReference>
<dbReference type="Proteomes" id="UP000614216">
    <property type="component" value="Unassembled WGS sequence"/>
</dbReference>
<comment type="function">
    <text evidence="16">Catalyzes the phosphorylation of pantothenate (Pan), the first step in CoA biosynthesis.</text>
</comment>
<keyword evidence="12 16" id="KW-0630">Potassium</keyword>
<dbReference type="Gene3D" id="3.30.420.40">
    <property type="match status" value="2"/>
</dbReference>
<comment type="caution">
    <text evidence="16">Lacks conserved residue(s) required for the propagation of feature annotation.</text>
</comment>
<evidence type="ECO:0000256" key="15">
    <source>
        <dbReference type="ARBA" id="ARBA00040883"/>
    </source>
</evidence>
<reference evidence="17" key="1">
    <citation type="submission" date="2021-01" db="EMBL/GenBank/DDBJ databases">
        <title>Fulvivirga kasyanovii gen. nov., sp nov., a novel member of the phylum Bacteroidetes isolated from seawater in a mussel farm.</title>
        <authorList>
            <person name="Zhao L.-H."/>
            <person name="Wang Z.-J."/>
        </authorList>
    </citation>
    <scope>NUCLEOTIDE SEQUENCE</scope>
    <source>
        <strain evidence="17">29W222</strain>
    </source>
</reference>
<dbReference type="InterPro" id="IPR004619">
    <property type="entry name" value="Type_III_PanK"/>
</dbReference>
<keyword evidence="10 16" id="KW-0418">Kinase</keyword>
<evidence type="ECO:0000256" key="12">
    <source>
        <dbReference type="ARBA" id="ARBA00022958"/>
    </source>
</evidence>
<keyword evidence="11 16" id="KW-0067">ATP-binding</keyword>
<organism evidence="17 18">
    <name type="scientific">Fulvivirga marina</name>
    <dbReference type="NCBI Taxonomy" id="2494733"/>
    <lineage>
        <taxon>Bacteria</taxon>
        <taxon>Pseudomonadati</taxon>
        <taxon>Bacteroidota</taxon>
        <taxon>Cytophagia</taxon>
        <taxon>Cytophagales</taxon>
        <taxon>Fulvivirgaceae</taxon>
        <taxon>Fulvivirga</taxon>
    </lineage>
</organism>
<evidence type="ECO:0000256" key="6">
    <source>
        <dbReference type="ARBA" id="ARBA00012102"/>
    </source>
</evidence>
<dbReference type="PANTHER" id="PTHR34265">
    <property type="entry name" value="TYPE III PANTOTHENATE KINASE"/>
    <property type="match status" value="1"/>
</dbReference>
<comment type="subcellular location">
    <subcellularLocation>
        <location evidence="3 16">Cytoplasm</location>
    </subcellularLocation>
</comment>
<keyword evidence="9 16" id="KW-0547">Nucleotide-binding</keyword>
<evidence type="ECO:0000256" key="5">
    <source>
        <dbReference type="ARBA" id="ARBA00011738"/>
    </source>
</evidence>
<dbReference type="InterPro" id="IPR043129">
    <property type="entry name" value="ATPase_NBD"/>
</dbReference>
<dbReference type="GO" id="GO:0005737">
    <property type="term" value="C:cytoplasm"/>
    <property type="evidence" value="ECO:0007669"/>
    <property type="project" value="UniProtKB-SubCell"/>
</dbReference>
<protein>
    <recommendedName>
        <fullName evidence="15 16">Type III pantothenate kinase</fullName>
        <ecNumber evidence="6 16">2.7.1.33</ecNumber>
    </recommendedName>
    <alternativeName>
        <fullName evidence="16">PanK-III</fullName>
    </alternativeName>
    <alternativeName>
        <fullName evidence="16">Pantothenic acid kinase</fullName>
    </alternativeName>
</protein>
<sequence length="248" mass="27184">MLLAADIGNTNVVFGLYKEGQWQEVWRIDTKDEAQGKLYHSLNKHVKHPDQVSDIVISSVVPFFTPMLTKQLEQKFGVIPYIIGPQSYNPLPLEVLSPEQIGTDLVADATAAYHMFNDDCMVVDFGTALTFIVVADKKIKGVNIAPGLKTAMKALAGNAVKLQEIPLKLPGSVIGVDTTTAIQSGILWGYVGLVEKMIERIENELSSELKIVATGGLSKVLKPLHDQFDAVEPYLTLDGMRLIYDASK</sequence>
<proteinExistence type="inferred from homology"/>
<comment type="subunit">
    <text evidence="5 16">Homodimer.</text>
</comment>
<comment type="cofactor">
    <cofactor evidence="2">
        <name>K(+)</name>
        <dbReference type="ChEBI" id="CHEBI:29103"/>
    </cofactor>
</comment>
<feature type="binding site" evidence="16">
    <location>
        <begin position="6"/>
        <end position="13"/>
    </location>
    <ligand>
        <name>ATP</name>
        <dbReference type="ChEBI" id="CHEBI:30616"/>
    </ligand>
</feature>
<feature type="binding site" evidence="16">
    <location>
        <position position="127"/>
    </location>
    <ligand>
        <name>ATP</name>
        <dbReference type="ChEBI" id="CHEBI:30616"/>
    </ligand>
</feature>
<evidence type="ECO:0000256" key="4">
    <source>
        <dbReference type="ARBA" id="ARBA00005225"/>
    </source>
</evidence>
<evidence type="ECO:0000256" key="13">
    <source>
        <dbReference type="ARBA" id="ARBA00022993"/>
    </source>
</evidence>
<evidence type="ECO:0000256" key="10">
    <source>
        <dbReference type="ARBA" id="ARBA00022777"/>
    </source>
</evidence>
<feature type="binding site" evidence="16">
    <location>
        <position position="124"/>
    </location>
    <ligand>
        <name>K(+)</name>
        <dbReference type="ChEBI" id="CHEBI:29103"/>
    </ligand>
</feature>
<comment type="pathway">
    <text evidence="4 16">Cofactor biosynthesis; coenzyme A biosynthesis; CoA from (R)-pantothenate: step 1/5.</text>
</comment>
<dbReference type="PANTHER" id="PTHR34265:SF1">
    <property type="entry name" value="TYPE III PANTOTHENATE KINASE"/>
    <property type="match status" value="1"/>
</dbReference>
<keyword evidence="7 16" id="KW-0963">Cytoplasm</keyword>
<evidence type="ECO:0000256" key="1">
    <source>
        <dbReference type="ARBA" id="ARBA00001206"/>
    </source>
</evidence>
<evidence type="ECO:0000256" key="3">
    <source>
        <dbReference type="ARBA" id="ARBA00004496"/>
    </source>
</evidence>
<feature type="binding site" evidence="16">
    <location>
        <begin position="102"/>
        <end position="105"/>
    </location>
    <ligand>
        <name>substrate</name>
    </ligand>
</feature>
<dbReference type="EC" id="2.7.1.33" evidence="6 16"/>
<dbReference type="CDD" id="cd24015">
    <property type="entry name" value="ASKHA_NBD_PanK-III"/>
    <property type="match status" value="1"/>
</dbReference>
<comment type="caution">
    <text evidence="17">The sequence shown here is derived from an EMBL/GenBank/DDBJ whole genome shotgun (WGS) entry which is preliminary data.</text>
</comment>
<dbReference type="Pfam" id="PF03309">
    <property type="entry name" value="Pan_kinase"/>
    <property type="match status" value="1"/>
</dbReference>
<feature type="binding site" evidence="16">
    <location>
        <position position="178"/>
    </location>
    <ligand>
        <name>substrate</name>
    </ligand>
</feature>
<keyword evidence="8 16" id="KW-0808">Transferase</keyword>
<evidence type="ECO:0000256" key="7">
    <source>
        <dbReference type="ARBA" id="ARBA00022490"/>
    </source>
</evidence>
<comment type="catalytic activity">
    <reaction evidence="1 16">
        <text>(R)-pantothenate + ATP = (R)-4'-phosphopantothenate + ADP + H(+)</text>
        <dbReference type="Rhea" id="RHEA:16373"/>
        <dbReference type="ChEBI" id="CHEBI:10986"/>
        <dbReference type="ChEBI" id="CHEBI:15378"/>
        <dbReference type="ChEBI" id="CHEBI:29032"/>
        <dbReference type="ChEBI" id="CHEBI:30616"/>
        <dbReference type="ChEBI" id="CHEBI:456216"/>
        <dbReference type="EC" id="2.7.1.33"/>
    </reaction>
</comment>
<dbReference type="HAMAP" id="MF_01274">
    <property type="entry name" value="Pantothen_kinase_3"/>
    <property type="match status" value="1"/>
</dbReference>
<comment type="cofactor">
    <cofactor evidence="16">
        <name>NH4(+)</name>
        <dbReference type="ChEBI" id="CHEBI:28938"/>
    </cofactor>
    <cofactor evidence="16">
        <name>K(+)</name>
        <dbReference type="ChEBI" id="CHEBI:29103"/>
    </cofactor>
    <text evidence="16">A monovalent cation. Ammonium or potassium.</text>
</comment>
<evidence type="ECO:0000256" key="9">
    <source>
        <dbReference type="ARBA" id="ARBA00022741"/>
    </source>
</evidence>
<dbReference type="RefSeq" id="WP_202856931.1">
    <property type="nucleotide sequence ID" value="NZ_JAEUGD010000043.1"/>
</dbReference>
<dbReference type="GO" id="GO:0005524">
    <property type="term" value="F:ATP binding"/>
    <property type="evidence" value="ECO:0007669"/>
    <property type="project" value="UniProtKB-UniRule"/>
</dbReference>
<dbReference type="NCBIfam" id="TIGR00671">
    <property type="entry name" value="baf"/>
    <property type="match status" value="1"/>
</dbReference>
<evidence type="ECO:0000256" key="8">
    <source>
        <dbReference type="ARBA" id="ARBA00022679"/>
    </source>
</evidence>
<evidence type="ECO:0000313" key="17">
    <source>
        <dbReference type="EMBL" id="MBL6447393.1"/>
    </source>
</evidence>
<evidence type="ECO:0000313" key="18">
    <source>
        <dbReference type="Proteomes" id="UP000614216"/>
    </source>
</evidence>
<evidence type="ECO:0000256" key="2">
    <source>
        <dbReference type="ARBA" id="ARBA00001958"/>
    </source>
</evidence>
<evidence type="ECO:0000256" key="14">
    <source>
        <dbReference type="ARBA" id="ARBA00038036"/>
    </source>
</evidence>
<evidence type="ECO:0000256" key="16">
    <source>
        <dbReference type="HAMAP-Rule" id="MF_01274"/>
    </source>
</evidence>
<accession>A0A937KEQ0</accession>
<keyword evidence="18" id="KW-1185">Reference proteome</keyword>
<dbReference type="AlphaFoldDB" id="A0A937KEQ0"/>